<dbReference type="Gene3D" id="2.60.120.620">
    <property type="entry name" value="q2cbj1_9rhob like domain"/>
    <property type="match status" value="1"/>
</dbReference>
<dbReference type="GO" id="GO:0046872">
    <property type="term" value="F:metal ion binding"/>
    <property type="evidence" value="ECO:0007669"/>
    <property type="project" value="UniProtKB-ARBA"/>
</dbReference>
<dbReference type="SUPFAM" id="SSF51197">
    <property type="entry name" value="Clavaminate synthase-like"/>
    <property type="match status" value="1"/>
</dbReference>
<dbReference type="PANTHER" id="PTHR20883">
    <property type="entry name" value="PHYTANOYL-COA DIOXYGENASE DOMAIN CONTAINING 1"/>
    <property type="match status" value="1"/>
</dbReference>
<organism evidence="1">
    <name type="scientific">marine metagenome</name>
    <dbReference type="NCBI Taxonomy" id="408172"/>
    <lineage>
        <taxon>unclassified sequences</taxon>
        <taxon>metagenomes</taxon>
        <taxon>ecological metagenomes</taxon>
    </lineage>
</organism>
<proteinExistence type="predicted"/>
<dbReference type="PANTHER" id="PTHR20883:SF48">
    <property type="entry name" value="ECTOINE DIOXYGENASE"/>
    <property type="match status" value="1"/>
</dbReference>
<dbReference type="InterPro" id="IPR008775">
    <property type="entry name" value="Phytyl_CoA_dOase-like"/>
</dbReference>
<accession>A0A382GGT5</accession>
<name>A0A382GGT5_9ZZZZ</name>
<evidence type="ECO:0008006" key="2">
    <source>
        <dbReference type="Google" id="ProtNLM"/>
    </source>
</evidence>
<dbReference type="AlphaFoldDB" id="A0A382GGT5"/>
<sequence>MARTKNKTPPYLGENLSQIKKLGLQNNINDLEIDGFTIIPPKKVASTQFLNKMRKTVLRVCNERTGKKFDVNKNGEIGKYKAQPQTDSQFLLYYLLMADPIFEKWLLNPTLNAMMDYLMKGTQQLSSMTSFIKWQGDGYGETLGLHSDTRPSTPEGLIPNSWFDVSNSTYCLTDYTEENGAMAMVPGSHRLYRQPKPGEGVNKAIPVQAKAGSLIIFNGGIWHGAFPKKTKGLRLNVTSYFCHRKLKTQEAYQWRVTKEMLDRNPPKFAKLVGADDEYGWDAKGPDYSRPMKYL</sequence>
<evidence type="ECO:0000313" key="1">
    <source>
        <dbReference type="EMBL" id="SVB73847.1"/>
    </source>
</evidence>
<protein>
    <recommendedName>
        <fullName evidence="2">Fe2OG dioxygenase domain-containing protein</fullName>
    </recommendedName>
</protein>
<gene>
    <name evidence="1" type="ORF">METZ01_LOCUS226701</name>
</gene>
<dbReference type="Pfam" id="PF05721">
    <property type="entry name" value="PhyH"/>
    <property type="match status" value="1"/>
</dbReference>
<dbReference type="EMBL" id="UINC01055223">
    <property type="protein sequence ID" value="SVB73847.1"/>
    <property type="molecule type" value="Genomic_DNA"/>
</dbReference>
<dbReference type="GO" id="GO:0016491">
    <property type="term" value="F:oxidoreductase activity"/>
    <property type="evidence" value="ECO:0007669"/>
    <property type="project" value="UniProtKB-ARBA"/>
</dbReference>
<reference evidence="1" key="1">
    <citation type="submission" date="2018-05" db="EMBL/GenBank/DDBJ databases">
        <authorList>
            <person name="Lanie J.A."/>
            <person name="Ng W.-L."/>
            <person name="Kazmierczak K.M."/>
            <person name="Andrzejewski T.M."/>
            <person name="Davidsen T.M."/>
            <person name="Wayne K.J."/>
            <person name="Tettelin H."/>
            <person name="Glass J.I."/>
            <person name="Rusch D."/>
            <person name="Podicherti R."/>
            <person name="Tsui H.-C.T."/>
            <person name="Winkler M.E."/>
        </authorList>
    </citation>
    <scope>NUCLEOTIDE SEQUENCE</scope>
</reference>